<proteinExistence type="predicted"/>
<feature type="transmembrane region" description="Helical" evidence="4">
    <location>
        <begin position="260"/>
        <end position="280"/>
    </location>
</feature>
<accession>A0A1M6WDS2</accession>
<feature type="transmembrane region" description="Helical" evidence="4">
    <location>
        <begin position="287"/>
        <end position="306"/>
    </location>
</feature>
<dbReference type="PANTHER" id="PTHR23534:SF1">
    <property type="entry name" value="MAJOR FACILITATOR SUPERFAMILY PROTEIN"/>
    <property type="match status" value="1"/>
</dbReference>
<feature type="transmembrane region" description="Helical" evidence="4">
    <location>
        <begin position="375"/>
        <end position="396"/>
    </location>
</feature>
<protein>
    <submittedName>
        <fullName evidence="5">Predicted arabinose efflux permease, MFS family</fullName>
    </submittedName>
</protein>
<feature type="transmembrane region" description="Helical" evidence="4">
    <location>
        <begin position="20"/>
        <end position="46"/>
    </location>
</feature>
<dbReference type="Pfam" id="PF07690">
    <property type="entry name" value="MFS_1"/>
    <property type="match status" value="2"/>
</dbReference>
<gene>
    <name evidence="5" type="ORF">SAMN05444159_4526</name>
</gene>
<evidence type="ECO:0000313" key="6">
    <source>
        <dbReference type="Proteomes" id="UP000189935"/>
    </source>
</evidence>
<dbReference type="InterPro" id="IPR036259">
    <property type="entry name" value="MFS_trans_sf"/>
</dbReference>
<feature type="transmembrane region" description="Helical" evidence="4">
    <location>
        <begin position="347"/>
        <end position="369"/>
    </location>
</feature>
<evidence type="ECO:0000256" key="1">
    <source>
        <dbReference type="ARBA" id="ARBA00022692"/>
    </source>
</evidence>
<feature type="transmembrane region" description="Helical" evidence="4">
    <location>
        <begin position="52"/>
        <end position="72"/>
    </location>
</feature>
<organism evidence="5 6">
    <name type="scientific">Bradyrhizobium lablabi</name>
    <dbReference type="NCBI Taxonomy" id="722472"/>
    <lineage>
        <taxon>Bacteria</taxon>
        <taxon>Pseudomonadati</taxon>
        <taxon>Pseudomonadota</taxon>
        <taxon>Alphaproteobacteria</taxon>
        <taxon>Hyphomicrobiales</taxon>
        <taxon>Nitrobacteraceae</taxon>
        <taxon>Bradyrhizobium</taxon>
    </lineage>
</organism>
<feature type="transmembrane region" description="Helical" evidence="4">
    <location>
        <begin position="312"/>
        <end position="335"/>
    </location>
</feature>
<evidence type="ECO:0000256" key="3">
    <source>
        <dbReference type="ARBA" id="ARBA00023136"/>
    </source>
</evidence>
<dbReference type="Proteomes" id="UP000189935">
    <property type="component" value="Chromosome I"/>
</dbReference>
<keyword evidence="3 4" id="KW-0472">Membrane</keyword>
<feature type="transmembrane region" description="Helical" evidence="4">
    <location>
        <begin position="109"/>
        <end position="125"/>
    </location>
</feature>
<sequence length="415" mass="43445">MIDVTAVEEIASDGRTRANVLRLAAAQALTGANSAVIFATGSIIGATLAPDISLATVPISMYVVGLAAGTLPTGAISRAYGRRTAFIIGTGCGTLTGLLGAFAILHGSFVLFCCATFLGGLYGAVSQSYRFAAADGASAQFRPKAVSWVMAGGVFAGVLGPQLVQWTMDIWPPYLFAFSFVMQAVVALIAMAVLAGVDAPKPAAADLHLGRPLFEIVRQPRFIAAAICGIVSYPMMNLVMTSAPLAMKICGLSVSDSNFGIQWHIVAMYGPSFFTGSLIARFGAPKIVAAGLLLEATAATIGLSGITALHFWATLIVLGVGWNFSFVGASALVLETHRPQERNKVQAFNDFLVFGMMAIGSFSSGQLLANYGWSAVNMVVYPPVLLGLMVLTLVSFAKRRRASLQAVSEFPDPSI</sequence>
<keyword evidence="2 4" id="KW-1133">Transmembrane helix</keyword>
<name>A0A1M6WDS2_9BRAD</name>
<dbReference type="Gene3D" id="1.20.1250.20">
    <property type="entry name" value="MFS general substrate transporter like domains"/>
    <property type="match status" value="1"/>
</dbReference>
<dbReference type="PANTHER" id="PTHR23534">
    <property type="entry name" value="MFS PERMEASE"/>
    <property type="match status" value="1"/>
</dbReference>
<dbReference type="SUPFAM" id="SSF103473">
    <property type="entry name" value="MFS general substrate transporter"/>
    <property type="match status" value="1"/>
</dbReference>
<dbReference type="OrthoDB" id="8558006at2"/>
<dbReference type="EMBL" id="LT670844">
    <property type="protein sequence ID" value="SHK91809.1"/>
    <property type="molecule type" value="Genomic_DNA"/>
</dbReference>
<feature type="transmembrane region" description="Helical" evidence="4">
    <location>
        <begin position="220"/>
        <end position="240"/>
    </location>
</feature>
<dbReference type="RefSeq" id="WP_079541575.1">
    <property type="nucleotide sequence ID" value="NZ_LT670844.1"/>
</dbReference>
<feature type="transmembrane region" description="Helical" evidence="4">
    <location>
        <begin position="176"/>
        <end position="199"/>
    </location>
</feature>
<feature type="transmembrane region" description="Helical" evidence="4">
    <location>
        <begin position="145"/>
        <end position="164"/>
    </location>
</feature>
<dbReference type="AlphaFoldDB" id="A0A1M6WDS2"/>
<reference evidence="5 6" key="1">
    <citation type="submission" date="2016-11" db="EMBL/GenBank/DDBJ databases">
        <authorList>
            <person name="Jaros S."/>
            <person name="Januszkiewicz K."/>
            <person name="Wedrychowicz H."/>
        </authorList>
    </citation>
    <scope>NUCLEOTIDE SEQUENCE [LARGE SCALE GENOMIC DNA]</scope>
    <source>
        <strain evidence="5 6">GAS499</strain>
    </source>
</reference>
<evidence type="ECO:0000256" key="4">
    <source>
        <dbReference type="SAM" id="Phobius"/>
    </source>
</evidence>
<dbReference type="GO" id="GO:0022857">
    <property type="term" value="F:transmembrane transporter activity"/>
    <property type="evidence" value="ECO:0007669"/>
    <property type="project" value="InterPro"/>
</dbReference>
<feature type="transmembrane region" description="Helical" evidence="4">
    <location>
        <begin position="84"/>
        <end position="103"/>
    </location>
</feature>
<dbReference type="InterPro" id="IPR011701">
    <property type="entry name" value="MFS"/>
</dbReference>
<keyword evidence="1 4" id="KW-0812">Transmembrane</keyword>
<evidence type="ECO:0000256" key="2">
    <source>
        <dbReference type="ARBA" id="ARBA00022989"/>
    </source>
</evidence>
<evidence type="ECO:0000313" key="5">
    <source>
        <dbReference type="EMBL" id="SHK91809.1"/>
    </source>
</evidence>